<organism evidence="3 4">
    <name type="scientific">Neocallimastix californiae</name>
    <dbReference type="NCBI Taxonomy" id="1754190"/>
    <lineage>
        <taxon>Eukaryota</taxon>
        <taxon>Fungi</taxon>
        <taxon>Fungi incertae sedis</taxon>
        <taxon>Chytridiomycota</taxon>
        <taxon>Chytridiomycota incertae sedis</taxon>
        <taxon>Neocallimastigomycetes</taxon>
        <taxon>Neocallimastigales</taxon>
        <taxon>Neocallimastigaceae</taxon>
        <taxon>Neocallimastix</taxon>
    </lineage>
</organism>
<evidence type="ECO:0000313" key="4">
    <source>
        <dbReference type="Proteomes" id="UP000193920"/>
    </source>
</evidence>
<reference evidence="3 4" key="1">
    <citation type="submission" date="2016-08" db="EMBL/GenBank/DDBJ databases">
        <title>A Parts List for Fungal Cellulosomes Revealed by Comparative Genomics.</title>
        <authorList>
            <consortium name="DOE Joint Genome Institute"/>
            <person name="Haitjema C.H."/>
            <person name="Gilmore S.P."/>
            <person name="Henske J.K."/>
            <person name="Solomon K.V."/>
            <person name="De Groot R."/>
            <person name="Kuo A."/>
            <person name="Mondo S.J."/>
            <person name="Salamov A.A."/>
            <person name="Labutti K."/>
            <person name="Zhao Z."/>
            <person name="Chiniquy J."/>
            <person name="Barry K."/>
            <person name="Brewer H.M."/>
            <person name="Purvine S.O."/>
            <person name="Wright A.T."/>
            <person name="Boxma B."/>
            <person name="Van Alen T."/>
            <person name="Hackstein J.H."/>
            <person name="Baker S.E."/>
            <person name="Grigoriev I.V."/>
            <person name="O'Malley M.A."/>
        </authorList>
    </citation>
    <scope>NUCLEOTIDE SEQUENCE [LARGE SCALE GENOMIC DNA]</scope>
    <source>
        <strain evidence="3 4">G1</strain>
    </source>
</reference>
<dbReference type="Gene3D" id="3.30.160.60">
    <property type="entry name" value="Classic Zinc Finger"/>
    <property type="match status" value="1"/>
</dbReference>
<dbReference type="SMART" id="SM00338">
    <property type="entry name" value="BRLZ"/>
    <property type="match status" value="1"/>
</dbReference>
<dbReference type="InterPro" id="IPR046347">
    <property type="entry name" value="bZIP_sf"/>
</dbReference>
<dbReference type="GO" id="GO:0003700">
    <property type="term" value="F:DNA-binding transcription factor activity"/>
    <property type="evidence" value="ECO:0007669"/>
    <property type="project" value="InterPro"/>
</dbReference>
<name>A0A1Y1ZZG7_9FUNG</name>
<comment type="caution">
    <text evidence="3">The sequence shown here is derived from an EMBL/GenBank/DDBJ whole genome shotgun (WGS) entry which is preliminary data.</text>
</comment>
<dbReference type="PROSITE" id="PS50217">
    <property type="entry name" value="BZIP"/>
    <property type="match status" value="1"/>
</dbReference>
<dbReference type="Proteomes" id="UP000193920">
    <property type="component" value="Unassembled WGS sequence"/>
</dbReference>
<dbReference type="CDD" id="cd12193">
    <property type="entry name" value="bZIP_GCN4"/>
    <property type="match status" value="1"/>
</dbReference>
<dbReference type="InterPro" id="IPR004827">
    <property type="entry name" value="bZIP"/>
</dbReference>
<keyword evidence="4" id="KW-1185">Reference proteome</keyword>
<dbReference type="AlphaFoldDB" id="A0A1Y1ZZG7"/>
<dbReference type="STRING" id="1754190.A0A1Y1ZZG7"/>
<evidence type="ECO:0000256" key="1">
    <source>
        <dbReference type="SAM" id="MobiDB-lite"/>
    </source>
</evidence>
<protein>
    <recommendedName>
        <fullName evidence="2">BZIP domain-containing protein</fullName>
    </recommendedName>
</protein>
<dbReference type="OrthoDB" id="2257100at2759"/>
<feature type="domain" description="BZIP" evidence="2">
    <location>
        <begin position="368"/>
        <end position="412"/>
    </location>
</feature>
<feature type="region of interest" description="Disordered" evidence="1">
    <location>
        <begin position="437"/>
        <end position="460"/>
    </location>
</feature>
<evidence type="ECO:0000259" key="2">
    <source>
        <dbReference type="PROSITE" id="PS50217"/>
    </source>
</evidence>
<dbReference type="SUPFAM" id="SSF57959">
    <property type="entry name" value="Leucine zipper domain"/>
    <property type="match status" value="1"/>
</dbReference>
<dbReference type="PROSITE" id="PS00036">
    <property type="entry name" value="BZIP_BASIC"/>
    <property type="match status" value="1"/>
</dbReference>
<proteinExistence type="predicted"/>
<dbReference type="EMBL" id="MCOG01000338">
    <property type="protein sequence ID" value="ORY15661.1"/>
    <property type="molecule type" value="Genomic_DNA"/>
</dbReference>
<gene>
    <name evidence="3" type="ORF">LY90DRAFT_708473</name>
</gene>
<sequence>MSTIQQPVTFENYSYGQQTLLADGSVLNNQANGMATDNYANVQKTQYYQVNNGQATAIQTFNANQTNFQTSNTSAQLISQGQPNMVNTTTYLQTPTYSPQALTETTTSNLLLNNVAVTVSTPTSSTSITTNAISTQPINPQNVANQQPNPIYTQTISSIDGNSMNFFPALPVNDNMKNGQVISQGSTSSATFTAIPQNNDQRYPSPPMGAVDINKNQQVAIAAPMQSTSFTNSSPINIVNNTPANGFMSQSVPVNQGALTQTQQNGTMNINMNSSSSYPGQNNGFQQYYNQSFTQTIQGKGQQQTIISSTTNIASNYPTQANLTNGKLGQGNILTVNQNVVNSPMTIKTNSRSHGKNNEPISLELALKRQKNTEAARRSRMRKVLKMETLENHVKRLEADNKNLSIRLAMLESNRIEWESKEKKLLDKIKDLQEQLTEARKGSENKTEEIKEVKDELNKE</sequence>
<dbReference type="Pfam" id="PF07716">
    <property type="entry name" value="bZIP_2"/>
    <property type="match status" value="1"/>
</dbReference>
<accession>A0A1Y1ZZG7</accession>
<evidence type="ECO:0000313" key="3">
    <source>
        <dbReference type="EMBL" id="ORY15661.1"/>
    </source>
</evidence>